<sequence length="265" mass="29567">LCGQVTSFVSVISSSILLRASSASSLVDRQDINGQQSCDETYARAESPVIVQYHLAIHESAFQLLGRAEFTAHAIADLLGEIPGNFSFQQSHYPYLRYLEETQWASTITVAASRNLFGQRQLGDAGLAHAAHLSSCQCHPDQPGSAEAFYVMYNPEQKESSSARGVQGLEPQPVFIYPLSHCYIQLGRFFKASNVVLPLKVSIYRQAERNSGRHSLVEHCVQPFKLVIEHRCLRQTAEIAATWLPERPSYVPGIQCRPIRVDSYR</sequence>
<protein>
    <submittedName>
        <fullName evidence="1">Uncharacterized protein</fullName>
    </submittedName>
</protein>
<evidence type="ECO:0000313" key="1">
    <source>
        <dbReference type="EMBL" id="KAK1539822.1"/>
    </source>
</evidence>
<keyword evidence="2" id="KW-1185">Reference proteome</keyword>
<proteinExistence type="predicted"/>
<evidence type="ECO:0000313" key="2">
    <source>
        <dbReference type="Proteomes" id="UP001240678"/>
    </source>
</evidence>
<dbReference type="EMBL" id="MOOE01000001">
    <property type="protein sequence ID" value="KAK1539822.1"/>
    <property type="molecule type" value="Genomic_DNA"/>
</dbReference>
<dbReference type="AlphaFoldDB" id="A0AAJ0E6S8"/>
<comment type="caution">
    <text evidence="1">The sequence shown here is derived from an EMBL/GenBank/DDBJ whole genome shotgun (WGS) entry which is preliminary data.</text>
</comment>
<reference evidence="1 2" key="1">
    <citation type="submission" date="2016-10" db="EMBL/GenBank/DDBJ databases">
        <title>The genome sequence of Colletotrichum fioriniae PJ7.</title>
        <authorList>
            <person name="Baroncelli R."/>
        </authorList>
    </citation>
    <scope>NUCLEOTIDE SEQUENCE [LARGE SCALE GENOMIC DNA]</scope>
    <source>
        <strain evidence="1 2">IMI 309622</strain>
    </source>
</reference>
<accession>A0AAJ0E6S8</accession>
<gene>
    <name evidence="1" type="ORF">CCOS01_01136</name>
</gene>
<feature type="non-terminal residue" evidence="1">
    <location>
        <position position="1"/>
    </location>
</feature>
<dbReference type="GeneID" id="85332879"/>
<name>A0AAJ0E6S8_9PEZI</name>
<organism evidence="1 2">
    <name type="scientific">Colletotrichum costaricense</name>
    <dbReference type="NCBI Taxonomy" id="1209916"/>
    <lineage>
        <taxon>Eukaryota</taxon>
        <taxon>Fungi</taxon>
        <taxon>Dikarya</taxon>
        <taxon>Ascomycota</taxon>
        <taxon>Pezizomycotina</taxon>
        <taxon>Sordariomycetes</taxon>
        <taxon>Hypocreomycetidae</taxon>
        <taxon>Glomerellales</taxon>
        <taxon>Glomerellaceae</taxon>
        <taxon>Colletotrichum</taxon>
        <taxon>Colletotrichum acutatum species complex</taxon>
    </lineage>
</organism>
<dbReference type="RefSeq" id="XP_060320770.1">
    <property type="nucleotide sequence ID" value="XM_060449332.1"/>
</dbReference>
<dbReference type="Proteomes" id="UP001240678">
    <property type="component" value="Unassembled WGS sequence"/>
</dbReference>